<organism evidence="1">
    <name type="scientific">bioreactor metagenome</name>
    <dbReference type="NCBI Taxonomy" id="1076179"/>
    <lineage>
        <taxon>unclassified sequences</taxon>
        <taxon>metagenomes</taxon>
        <taxon>ecological metagenomes</taxon>
    </lineage>
</organism>
<accession>A0A645IIR1</accession>
<dbReference type="AlphaFoldDB" id="A0A645IIR1"/>
<protein>
    <submittedName>
        <fullName evidence="1">Uncharacterized protein</fullName>
    </submittedName>
</protein>
<gene>
    <name evidence="1" type="ORF">SDC9_198820</name>
</gene>
<sequence>MDVAQILNVGRAGAAVNFKRAVTVAQHGLRTGYPRVVMAEDTGVLFVPRRVAGHFAQPRLVMGVGRL</sequence>
<evidence type="ECO:0000313" key="1">
    <source>
        <dbReference type="EMBL" id="MPN51178.1"/>
    </source>
</evidence>
<dbReference type="EMBL" id="VSSQ01116021">
    <property type="protein sequence ID" value="MPN51178.1"/>
    <property type="molecule type" value="Genomic_DNA"/>
</dbReference>
<name>A0A645IIR1_9ZZZZ</name>
<proteinExistence type="predicted"/>
<comment type="caution">
    <text evidence="1">The sequence shown here is derived from an EMBL/GenBank/DDBJ whole genome shotgun (WGS) entry which is preliminary data.</text>
</comment>
<reference evidence="1" key="1">
    <citation type="submission" date="2019-08" db="EMBL/GenBank/DDBJ databases">
        <authorList>
            <person name="Kucharzyk K."/>
            <person name="Murdoch R.W."/>
            <person name="Higgins S."/>
            <person name="Loffler F."/>
        </authorList>
    </citation>
    <scope>NUCLEOTIDE SEQUENCE</scope>
</reference>